<evidence type="ECO:0008006" key="3">
    <source>
        <dbReference type="Google" id="ProtNLM"/>
    </source>
</evidence>
<dbReference type="RefSeq" id="WP_015336293.1">
    <property type="nucleotide sequence ID" value="NC_020055.1"/>
</dbReference>
<evidence type="ECO:0000313" key="1">
    <source>
        <dbReference type="EMBL" id="CCO23690.1"/>
    </source>
</evidence>
<dbReference type="InterPro" id="IPR005358">
    <property type="entry name" value="Puta_zinc/iron-chelating_dom"/>
</dbReference>
<protein>
    <recommendedName>
        <fullName evidence="3">Zinc-or iron-chelating domain-containing protein</fullName>
    </recommendedName>
</protein>
<name>L0RBX4_9BACT</name>
<dbReference type="STRING" id="1121451.DESAM_21413"/>
<dbReference type="Proteomes" id="UP000010808">
    <property type="component" value="Chromosome"/>
</dbReference>
<dbReference type="OrthoDB" id="9810361at2"/>
<dbReference type="KEGG" id="dhy:DESAM_21413"/>
<accession>L0RBX4</accession>
<sequence>MESRLEEIIDSSLAHAYAMFEKHPEMKKWLRDMSFAVCSELSGVDPSHNLFPRLLAEKGIKCFEDNFSLIAEQVKTFDSSFQVACSTGCSYCCFSHITLMPQEAFNIALHLAQTCTEEDFTTLTQGCVLGASGFESGKPAEFAKKYFRPCPFLRSGKCSIYKVRPIVCRNWISSDLNACIASHRSKDKVSVPQNALIMIQKDLIFAGQKAYLSGQGINGSIASFLPLMEEILTDFEEAYAKWTTGGTLQGQILE</sequence>
<proteinExistence type="predicted"/>
<dbReference type="Pfam" id="PF03692">
    <property type="entry name" value="CxxCxxCC"/>
    <property type="match status" value="1"/>
</dbReference>
<dbReference type="AlphaFoldDB" id="L0RBX4"/>
<keyword evidence="2" id="KW-1185">Reference proteome</keyword>
<dbReference type="EMBL" id="FO203522">
    <property type="protein sequence ID" value="CCO23690.1"/>
    <property type="molecule type" value="Genomic_DNA"/>
</dbReference>
<evidence type="ECO:0000313" key="2">
    <source>
        <dbReference type="Proteomes" id="UP000010808"/>
    </source>
</evidence>
<dbReference type="eggNOG" id="COG0727">
    <property type="taxonomic scope" value="Bacteria"/>
</dbReference>
<gene>
    <name evidence="1" type="ORF">DESAM_21413</name>
</gene>
<organism evidence="1 2">
    <name type="scientific">Maridesulfovibrio hydrothermalis AM13 = DSM 14728</name>
    <dbReference type="NCBI Taxonomy" id="1121451"/>
    <lineage>
        <taxon>Bacteria</taxon>
        <taxon>Pseudomonadati</taxon>
        <taxon>Thermodesulfobacteriota</taxon>
        <taxon>Desulfovibrionia</taxon>
        <taxon>Desulfovibrionales</taxon>
        <taxon>Desulfovibrionaceae</taxon>
        <taxon>Maridesulfovibrio</taxon>
    </lineage>
</organism>
<dbReference type="HOGENOM" id="CLU_1101482_0_0_7"/>
<reference evidence="1 2" key="1">
    <citation type="submission" date="2012-10" db="EMBL/GenBank/DDBJ databases">
        <authorList>
            <person name="Genoscope - CEA"/>
        </authorList>
    </citation>
    <scope>NUCLEOTIDE SEQUENCE [LARGE SCALE GENOMIC DNA]</scope>
    <source>
        <strain evidence="2">AM13 / DSM 14728</strain>
    </source>
</reference>
<dbReference type="PATRIC" id="fig|1121451.3.peg.1659"/>